<dbReference type="InterPro" id="IPR005152">
    <property type="entry name" value="Lipase_secreted"/>
</dbReference>
<feature type="chain" id="PRO_5002723903" evidence="1">
    <location>
        <begin position="45"/>
        <end position="430"/>
    </location>
</feature>
<proteinExistence type="predicted"/>
<protein>
    <submittedName>
        <fullName evidence="2">Secretory lipase</fullName>
    </submittedName>
</protein>
<dbReference type="Gene3D" id="3.40.50.1820">
    <property type="entry name" value="alpha/beta hydrolase"/>
    <property type="match status" value="2"/>
</dbReference>
<accession>A8HUH2</accession>
<dbReference type="STRING" id="438753.AZC_0946"/>
<reference evidence="2 3" key="4">
    <citation type="journal article" date="2009" name="Appl. Environ. Microbiol.">
        <title>Comparative genome-wide transcriptional profiling of Azorhizobium caulinodans ORS571 grown under free-living and symbiotic conditions.</title>
        <authorList>
            <person name="Tsukada S."/>
            <person name="Aono T."/>
            <person name="Akiba N."/>
            <person name="Lee KB."/>
            <person name="Liu CT."/>
            <person name="Toyazaki H."/>
            <person name="Oyaizu H."/>
        </authorList>
    </citation>
    <scope>NUCLEOTIDE SEQUENCE [LARGE SCALE GENOMIC DNA]</scope>
    <source>
        <strain evidence="3">ATCC 43989 / DSM 5975 / JCM 20966 / LMG 6465 / NBRC 14845 / NCIMB 13405 / ORS 571</strain>
    </source>
</reference>
<keyword evidence="3" id="KW-1185">Reference proteome</keyword>
<reference evidence="2 3" key="1">
    <citation type="journal article" date="2007" name="Appl. Environ. Microbiol.">
        <title>Rhizobial factors required for stem nodule maturation and maintenance in Sesbania rostrata-Azorhizobium caulinodans ORS571 symbiosis.</title>
        <authorList>
            <person name="Suzuki S."/>
            <person name="Aono T."/>
            <person name="Lee KB."/>
            <person name="Suzuki T."/>
            <person name="Liu CT."/>
            <person name="Miwa H."/>
            <person name="Wakao S."/>
            <person name="Iki T."/>
            <person name="Oyaizu H."/>
        </authorList>
    </citation>
    <scope>NUCLEOTIDE SEQUENCE [LARGE SCALE GENOMIC DNA]</scope>
    <source>
        <strain evidence="3">ATCC 43989 / DSM 5975 / JCM 20966 / LMG 6465 / NBRC 14845 / NCIMB 13405 / ORS 571</strain>
    </source>
</reference>
<dbReference type="Pfam" id="PF03583">
    <property type="entry name" value="LIP"/>
    <property type="match status" value="1"/>
</dbReference>
<evidence type="ECO:0000256" key="1">
    <source>
        <dbReference type="SAM" id="SignalP"/>
    </source>
</evidence>
<dbReference type="EMBL" id="AP009384">
    <property type="protein sequence ID" value="BAF86944.1"/>
    <property type="molecule type" value="Genomic_DNA"/>
</dbReference>
<dbReference type="GO" id="GO:0016042">
    <property type="term" value="P:lipid catabolic process"/>
    <property type="evidence" value="ECO:0007669"/>
    <property type="project" value="InterPro"/>
</dbReference>
<reference evidence="3" key="2">
    <citation type="submission" date="2007-04" db="EMBL/GenBank/DDBJ databases">
        <title>Complete genome sequence of the nitrogen-fixing bacterium Azorhizobium caulinodans ORS571.</title>
        <authorList>
            <person name="Lee K.B."/>
            <person name="Backer P.D."/>
            <person name="Aono T."/>
            <person name="Liu C.T."/>
            <person name="Suzuki S."/>
            <person name="Suzuki T."/>
            <person name="Kaneko T."/>
            <person name="Yamada M."/>
            <person name="Tabata S."/>
            <person name="Kupfer D.M."/>
            <person name="Najar F.Z."/>
            <person name="Wiley G.B."/>
            <person name="Roe B."/>
            <person name="Binnewies T."/>
            <person name="Ussery D."/>
            <person name="Vereecke D."/>
            <person name="Gevers D."/>
            <person name="Holsters M."/>
            <person name="Oyaizu H."/>
        </authorList>
    </citation>
    <scope>NUCLEOTIDE SEQUENCE [LARGE SCALE GENOMIC DNA]</scope>
    <source>
        <strain evidence="3">ATCC 43989 / DSM 5975 / JCM 20966 / LMG 6465 / NBRC 14845 / NCIMB 13405 / ORS 571</strain>
    </source>
</reference>
<organism evidence="2 3">
    <name type="scientific">Azorhizobium caulinodans (strain ATCC 43989 / DSM 5975 / JCM 20966 / LMG 6465 / NBRC 14845 / NCIMB 13405 / ORS 571)</name>
    <dbReference type="NCBI Taxonomy" id="438753"/>
    <lineage>
        <taxon>Bacteria</taxon>
        <taxon>Pseudomonadati</taxon>
        <taxon>Pseudomonadota</taxon>
        <taxon>Alphaproteobacteria</taxon>
        <taxon>Hyphomicrobiales</taxon>
        <taxon>Xanthobacteraceae</taxon>
        <taxon>Azorhizobium</taxon>
    </lineage>
</organism>
<dbReference type="SUPFAM" id="SSF53474">
    <property type="entry name" value="alpha/beta-Hydrolases"/>
    <property type="match status" value="1"/>
</dbReference>
<sequence length="430" mass="44800">MTLSPSSPTTARNVGEGYAMKIKRFRASLMAIGLALALTGGAQAAPRGPSGDAFYVPPTPLPKGEKGSVIQARALSGTMALPSAAKNLLVLYQSEDPKGAPVAVSGTISIPKGKPPAGGWPVITWTHGTVGLAAVCGPSRDTAKGPEHEYIAAIRPLLDAFVAKGYAVVATDYQGLGVAGFHPFFQGVPNGKNALDLLRAARTLEPAIGTRYAVMGHSQGGQADLFTAAIGPDYAPEFQLVGNVAMAPGANMAGRFDAVRLSDKTELAVPYVLYALHSFSTTDSAIDLARILTPQALAHMADLQKGCMTRTLTQGYWSTAIAKDQFLPKQDVTALLKVAAQNEPGTLRISAPTLLMQGTADVTVRPQDTDAVARDLCVKGNTLTYKTFPKTDHDGVMKAGAADALAFLSDRFAGKPAASNCSDLPRAAAK</sequence>
<dbReference type="ESTHER" id="azoc5-a8huh2">
    <property type="family name" value="Fungal-Bact_LIP"/>
</dbReference>
<dbReference type="AlphaFoldDB" id="A8HUH2"/>
<gene>
    <name evidence="2" type="ordered locus">AZC_0946</name>
</gene>
<evidence type="ECO:0000313" key="3">
    <source>
        <dbReference type="Proteomes" id="UP000000270"/>
    </source>
</evidence>
<reference evidence="2 3" key="6">
    <citation type="journal article" date="2011" name="Appl. Environ. Microbiol.">
        <title>Involvement of the azorhizobial chromosome partition gene (parA) in the onset of bacteroid differentiation during Sesbania rostrata stem nodule development.</title>
        <authorList>
            <person name="Liu CT."/>
            <person name="Lee KB."/>
            <person name="Wang YS."/>
            <person name="Peng MH."/>
            <person name="Lee KT."/>
            <person name="Suzuki S."/>
            <person name="Suzuki T."/>
            <person name="Oyaizu H."/>
        </authorList>
    </citation>
    <scope>NUCLEOTIDE SEQUENCE [LARGE SCALE GENOMIC DNA]</scope>
    <source>
        <strain evidence="3">ATCC 43989 / DSM 5975 / JCM 20966 / LMG 6465 / NBRC 14845 / NCIMB 13405 / ORS 571</strain>
    </source>
</reference>
<keyword evidence="1" id="KW-0732">Signal</keyword>
<dbReference type="Proteomes" id="UP000000270">
    <property type="component" value="Chromosome"/>
</dbReference>
<dbReference type="KEGG" id="azc:AZC_0946"/>
<name>A8HUH2_AZOC5</name>
<dbReference type="PANTHER" id="PTHR34853">
    <property type="match status" value="1"/>
</dbReference>
<dbReference type="PIRSF" id="PIRSF029171">
    <property type="entry name" value="Esterase_LipA"/>
    <property type="match status" value="1"/>
</dbReference>
<reference evidence="2 3" key="3">
    <citation type="journal article" date="2008" name="BMC Genomics">
        <title>The genome of the versatile nitrogen fixer Azorhizobium caulinodans ORS571.</title>
        <authorList>
            <person name="Lee KB."/>
            <person name="Backer P.D."/>
            <person name="Aono T."/>
            <person name="Liu CT."/>
            <person name="Suzuki S."/>
            <person name="Suzuki T."/>
            <person name="Kaneko T."/>
            <person name="Yamada M."/>
            <person name="Tabata S."/>
            <person name="Kupfer D.M."/>
            <person name="Najar F.Z."/>
            <person name="Wiley G.B."/>
            <person name="Roe B."/>
            <person name="Binnewies T.T."/>
            <person name="Ussery D.W."/>
            <person name="D'Haeze W."/>
            <person name="Herder J.D."/>
            <person name="Gevers D."/>
            <person name="Vereecke D."/>
            <person name="Holsters M."/>
            <person name="Oyaizu H."/>
        </authorList>
    </citation>
    <scope>NUCLEOTIDE SEQUENCE [LARGE SCALE GENOMIC DNA]</scope>
    <source>
        <strain evidence="3">ATCC 43989 / DSM 5975 / JCM 20966 / LMG 6465 / NBRC 14845 / NCIMB 13405 / ORS 571</strain>
    </source>
</reference>
<dbReference type="InterPro" id="IPR029058">
    <property type="entry name" value="AB_hydrolase_fold"/>
</dbReference>
<dbReference type="HOGENOM" id="CLU_029538_3_3_5"/>
<dbReference type="GO" id="GO:0004806">
    <property type="term" value="F:triacylglycerol lipase activity"/>
    <property type="evidence" value="ECO:0007669"/>
    <property type="project" value="InterPro"/>
</dbReference>
<evidence type="ECO:0000313" key="2">
    <source>
        <dbReference type="EMBL" id="BAF86944.1"/>
    </source>
</evidence>
<reference evidence="2 3" key="5">
    <citation type="journal article" date="2010" name="Appl. Environ. Microbiol.">
        <title>phrR-like gene praR of Azorhizobium caulinodans ORS571 is essential for symbiosis with Sesbania rostrata and is involved in expression of reb genes.</title>
        <authorList>
            <person name="Akiba N."/>
            <person name="Aono T."/>
            <person name="Toyazaki H."/>
            <person name="Sato S."/>
            <person name="Oyaizu H."/>
        </authorList>
    </citation>
    <scope>NUCLEOTIDE SEQUENCE [LARGE SCALE GENOMIC DNA]</scope>
    <source>
        <strain evidence="3">ATCC 43989 / DSM 5975 / JCM 20966 / LMG 6465 / NBRC 14845 / NCIMB 13405 / ORS 571</strain>
    </source>
</reference>
<dbReference type="PANTHER" id="PTHR34853:SF1">
    <property type="entry name" value="LIPASE 5"/>
    <property type="match status" value="1"/>
</dbReference>
<feature type="signal peptide" evidence="1">
    <location>
        <begin position="1"/>
        <end position="44"/>
    </location>
</feature>
<dbReference type="eggNOG" id="COG1073">
    <property type="taxonomic scope" value="Bacteria"/>
</dbReference>